<organism evidence="2">
    <name type="scientific">Anguilla anguilla</name>
    <name type="common">European freshwater eel</name>
    <name type="synonym">Muraena anguilla</name>
    <dbReference type="NCBI Taxonomy" id="7936"/>
    <lineage>
        <taxon>Eukaryota</taxon>
        <taxon>Metazoa</taxon>
        <taxon>Chordata</taxon>
        <taxon>Craniata</taxon>
        <taxon>Vertebrata</taxon>
        <taxon>Euteleostomi</taxon>
        <taxon>Actinopterygii</taxon>
        <taxon>Neopterygii</taxon>
        <taxon>Teleostei</taxon>
        <taxon>Anguilliformes</taxon>
        <taxon>Anguillidae</taxon>
        <taxon>Anguilla</taxon>
    </lineage>
</organism>
<proteinExistence type="predicted"/>
<protein>
    <submittedName>
        <fullName evidence="2">Uncharacterized protein</fullName>
    </submittedName>
</protein>
<reference evidence="2" key="1">
    <citation type="submission" date="2014-11" db="EMBL/GenBank/DDBJ databases">
        <authorList>
            <person name="Amaro Gonzalez C."/>
        </authorList>
    </citation>
    <scope>NUCLEOTIDE SEQUENCE</scope>
</reference>
<name>A0A0E9UBL8_ANGAN</name>
<feature type="compositionally biased region" description="Basic residues" evidence="1">
    <location>
        <begin position="1"/>
        <end position="13"/>
    </location>
</feature>
<reference evidence="2" key="2">
    <citation type="journal article" date="2015" name="Fish Shellfish Immunol.">
        <title>Early steps in the European eel (Anguilla anguilla)-Vibrio vulnificus interaction in the gills: Role of the RtxA13 toxin.</title>
        <authorList>
            <person name="Callol A."/>
            <person name="Pajuelo D."/>
            <person name="Ebbesson L."/>
            <person name="Teles M."/>
            <person name="MacKenzie S."/>
            <person name="Amaro C."/>
        </authorList>
    </citation>
    <scope>NUCLEOTIDE SEQUENCE</scope>
</reference>
<sequence length="24" mass="2874">MPSRRLSMRRRRGSAPWMLQTRGS</sequence>
<evidence type="ECO:0000313" key="2">
    <source>
        <dbReference type="EMBL" id="JAH62353.1"/>
    </source>
</evidence>
<feature type="region of interest" description="Disordered" evidence="1">
    <location>
        <begin position="1"/>
        <end position="24"/>
    </location>
</feature>
<dbReference type="EMBL" id="GBXM01046224">
    <property type="protein sequence ID" value="JAH62353.1"/>
    <property type="molecule type" value="Transcribed_RNA"/>
</dbReference>
<accession>A0A0E9UBL8</accession>
<dbReference type="AlphaFoldDB" id="A0A0E9UBL8"/>
<evidence type="ECO:0000256" key="1">
    <source>
        <dbReference type="SAM" id="MobiDB-lite"/>
    </source>
</evidence>